<dbReference type="Proteomes" id="UP000242287">
    <property type="component" value="Unassembled WGS sequence"/>
</dbReference>
<accession>A0A2A9NQ95</accession>
<evidence type="ECO:0000313" key="1">
    <source>
        <dbReference type="EMBL" id="PFH50417.1"/>
    </source>
</evidence>
<dbReference type="EMBL" id="KZ302004">
    <property type="protein sequence ID" value="PFH50417.1"/>
    <property type="molecule type" value="Genomic_DNA"/>
</dbReference>
<protein>
    <submittedName>
        <fullName evidence="1">Uncharacterized protein</fullName>
    </submittedName>
</protein>
<name>A0A2A9NQ95_9AGAR</name>
<sequence length="60" mass="6883">MSNQPDRRGPDDAVYHFPPPSEHQHDNCFYLCHQTCAWPLSQLGRQALSMVQQTIPDCTL</sequence>
<dbReference type="AlphaFoldDB" id="A0A2A9NQ95"/>
<reference evidence="1 2" key="1">
    <citation type="submission" date="2014-02" db="EMBL/GenBank/DDBJ databases">
        <title>Transposable element dynamics among asymbiotic and ectomycorrhizal Amanita fungi.</title>
        <authorList>
            <consortium name="DOE Joint Genome Institute"/>
            <person name="Hess J."/>
            <person name="Skrede I."/>
            <person name="Wolfe B."/>
            <person name="LaButti K."/>
            <person name="Ohm R.A."/>
            <person name="Grigoriev I.V."/>
            <person name="Pringle A."/>
        </authorList>
    </citation>
    <scope>NUCLEOTIDE SEQUENCE [LARGE SCALE GENOMIC DNA]</scope>
    <source>
        <strain evidence="1 2">SKay4041</strain>
    </source>
</reference>
<gene>
    <name evidence="1" type="ORF">AMATHDRAFT_61133</name>
</gene>
<keyword evidence="2" id="KW-1185">Reference proteome</keyword>
<evidence type="ECO:0000313" key="2">
    <source>
        <dbReference type="Proteomes" id="UP000242287"/>
    </source>
</evidence>
<proteinExistence type="predicted"/>
<organism evidence="1 2">
    <name type="scientific">Amanita thiersii Skay4041</name>
    <dbReference type="NCBI Taxonomy" id="703135"/>
    <lineage>
        <taxon>Eukaryota</taxon>
        <taxon>Fungi</taxon>
        <taxon>Dikarya</taxon>
        <taxon>Basidiomycota</taxon>
        <taxon>Agaricomycotina</taxon>
        <taxon>Agaricomycetes</taxon>
        <taxon>Agaricomycetidae</taxon>
        <taxon>Agaricales</taxon>
        <taxon>Pluteineae</taxon>
        <taxon>Amanitaceae</taxon>
        <taxon>Amanita</taxon>
    </lineage>
</organism>